<dbReference type="AlphaFoldDB" id="A0A1Y6BN93"/>
<gene>
    <name evidence="3" type="ORF">SAMN05428998_10712</name>
</gene>
<dbReference type="SMART" id="SM00852">
    <property type="entry name" value="MoCF_biosynth"/>
    <property type="match status" value="1"/>
</dbReference>
<dbReference type="InterPro" id="IPR012184">
    <property type="entry name" value="Bifunc_Mopterin-bd"/>
</dbReference>
<dbReference type="Gene3D" id="3.90.550.10">
    <property type="entry name" value="Spore Coat Polysaccharide Biosynthesis Protein SpsA, Chain A"/>
    <property type="match status" value="1"/>
</dbReference>
<feature type="domain" description="MoaB/Mog" evidence="2">
    <location>
        <begin position="179"/>
        <end position="312"/>
    </location>
</feature>
<sequence length="564" mass="58145">MNFGALPVAEAEGALLAHSVRQGGLSFKKGRRLSAEDVAVLRAAGIGSVIAATLEPGDLHEDEAAARIARALAGPADGRSGAKVTAAFTGRCNLVAEDRGLFLVEPARIDAVNALHEAITVATLPAFEPVEPRQMLATVKIIPFSAPAAAVEQAVALLEDPSGREPAARVAAFRPRQVGLVQTALPGTKPALLEKGRSALDARLSALGCPPAEERRCGHDAAAIAAALHELQDAGCGLLLVSGASAIVDRRDVVPAGIVAAGGRIAHFGMPVDPGNLLLLAELDGRPVLGLPGCARAPKVNGFDWVLQRLIADLPVAPADVTAMGVGGLLKEIGGRPLPRAEAVEGGAGEDAEAAGPKRLPRIAALVLAGGQGRRMGGPNKLLLPYRGEPLLRSVVRAAQESDAAEVLVVTGHQREAVKAALAGLAVPAVHNPDYAEGLSTSLKAGLAALAPEVDGVVVLLGDMPRVEPAVIDKLIAAFDPLEGRAICQPSWHGKRGNPVLFARRFFAELKGLGGDVGAKPLLADYPELVCEVPVERDSVLADVDTPEAYRALSEEAAKGIPQR</sequence>
<dbReference type="PIRSF" id="PIRSF036626">
    <property type="entry name" value="MPTBd_MobAlike"/>
    <property type="match status" value="1"/>
</dbReference>
<name>A0A1Y6BN93_9PROT</name>
<evidence type="ECO:0000256" key="1">
    <source>
        <dbReference type="ARBA" id="ARBA00022842"/>
    </source>
</evidence>
<keyword evidence="3" id="KW-0548">Nucleotidyltransferase</keyword>
<dbReference type="InterPro" id="IPR001453">
    <property type="entry name" value="MoaB/Mog_dom"/>
</dbReference>
<proteinExistence type="predicted"/>
<dbReference type="InterPro" id="IPR025877">
    <property type="entry name" value="MobA-like_NTP_Trfase"/>
</dbReference>
<dbReference type="PANTHER" id="PTHR43777">
    <property type="entry name" value="MOLYBDENUM COFACTOR CYTIDYLYLTRANSFERASE"/>
    <property type="match status" value="1"/>
</dbReference>
<dbReference type="CDD" id="cd04182">
    <property type="entry name" value="GT_2_like_f"/>
    <property type="match status" value="1"/>
</dbReference>
<dbReference type="EMBL" id="FWZX01000007">
    <property type="protein sequence ID" value="SMF20413.1"/>
    <property type="molecule type" value="Genomic_DNA"/>
</dbReference>
<dbReference type="InterPro" id="IPR036425">
    <property type="entry name" value="MoaB/Mog-like_dom_sf"/>
</dbReference>
<dbReference type="SUPFAM" id="SSF53218">
    <property type="entry name" value="Molybdenum cofactor biosynthesis proteins"/>
    <property type="match status" value="1"/>
</dbReference>
<keyword evidence="4" id="KW-1185">Reference proteome</keyword>
<dbReference type="Proteomes" id="UP000192917">
    <property type="component" value="Unassembled WGS sequence"/>
</dbReference>
<dbReference type="CDD" id="cd03522">
    <property type="entry name" value="MoeA_like"/>
    <property type="match status" value="1"/>
</dbReference>
<evidence type="ECO:0000313" key="3">
    <source>
        <dbReference type="EMBL" id="SMF20413.1"/>
    </source>
</evidence>
<evidence type="ECO:0000313" key="4">
    <source>
        <dbReference type="Proteomes" id="UP000192917"/>
    </source>
</evidence>
<keyword evidence="1" id="KW-0460">Magnesium</keyword>
<dbReference type="InterPro" id="IPR029044">
    <property type="entry name" value="Nucleotide-diphossugar_trans"/>
</dbReference>
<dbReference type="STRING" id="560819.SAMN05428998_10712"/>
<evidence type="ECO:0000259" key="2">
    <source>
        <dbReference type="SMART" id="SM00852"/>
    </source>
</evidence>
<protein>
    <submittedName>
        <fullName evidence="3">Molybdopterin molybdochelatase /molybdenum cofactor cytidylyltransferase</fullName>
    </submittedName>
</protein>
<keyword evidence="3" id="KW-0808">Transferase</keyword>
<accession>A0A1Y6BN93</accession>
<dbReference type="Gene3D" id="3.40.980.10">
    <property type="entry name" value="MoaB/Mog-like domain"/>
    <property type="match status" value="1"/>
</dbReference>
<dbReference type="RefSeq" id="WP_085122720.1">
    <property type="nucleotide sequence ID" value="NZ_FWZX01000007.1"/>
</dbReference>
<organism evidence="3 4">
    <name type="scientific">Tistlia consotensis USBA 355</name>
    <dbReference type="NCBI Taxonomy" id="560819"/>
    <lineage>
        <taxon>Bacteria</taxon>
        <taxon>Pseudomonadati</taxon>
        <taxon>Pseudomonadota</taxon>
        <taxon>Alphaproteobacteria</taxon>
        <taxon>Rhodospirillales</taxon>
        <taxon>Rhodovibrionaceae</taxon>
        <taxon>Tistlia</taxon>
    </lineage>
</organism>
<reference evidence="3 4" key="1">
    <citation type="submission" date="2017-04" db="EMBL/GenBank/DDBJ databases">
        <authorList>
            <person name="Afonso C.L."/>
            <person name="Miller P.J."/>
            <person name="Scott M.A."/>
            <person name="Spackman E."/>
            <person name="Goraichik I."/>
            <person name="Dimitrov K.M."/>
            <person name="Suarez D.L."/>
            <person name="Swayne D.E."/>
        </authorList>
    </citation>
    <scope>NUCLEOTIDE SEQUENCE [LARGE SCALE GENOMIC DNA]</scope>
    <source>
        <strain evidence="3 4">USBA 355</strain>
    </source>
</reference>
<dbReference type="Pfam" id="PF12804">
    <property type="entry name" value="NTP_transf_3"/>
    <property type="match status" value="1"/>
</dbReference>
<dbReference type="SUPFAM" id="SSF53448">
    <property type="entry name" value="Nucleotide-diphospho-sugar transferases"/>
    <property type="match status" value="1"/>
</dbReference>
<dbReference type="PANTHER" id="PTHR43777:SF1">
    <property type="entry name" value="MOLYBDENUM COFACTOR CYTIDYLYLTRANSFERASE"/>
    <property type="match status" value="1"/>
</dbReference>
<dbReference type="GO" id="GO:0016779">
    <property type="term" value="F:nucleotidyltransferase activity"/>
    <property type="evidence" value="ECO:0007669"/>
    <property type="project" value="UniProtKB-KW"/>
</dbReference>